<dbReference type="AlphaFoldDB" id="A0A080YZA6"/>
<dbReference type="Pfam" id="PF16810">
    <property type="entry name" value="RXLR"/>
    <property type="match status" value="1"/>
</dbReference>
<keyword evidence="7" id="KW-1133">Transmembrane helix</keyword>
<comment type="subcellular location">
    <subcellularLocation>
        <location evidence="1 5">Secreted</location>
    </subcellularLocation>
</comment>
<gene>
    <name evidence="8" type="ORF">F444_21981</name>
</gene>
<reference evidence="8 9" key="1">
    <citation type="submission" date="2013-11" db="EMBL/GenBank/DDBJ databases">
        <title>The Genome Sequence of Phytophthora parasitica P1976.</title>
        <authorList>
            <consortium name="The Broad Institute Genomics Platform"/>
            <person name="Russ C."/>
            <person name="Tyler B."/>
            <person name="Panabieres F."/>
            <person name="Shan W."/>
            <person name="Tripathy S."/>
            <person name="Grunwald N."/>
            <person name="Machado M."/>
            <person name="Johnson C.S."/>
            <person name="Walker B."/>
            <person name="Young S."/>
            <person name="Zeng Q."/>
            <person name="Gargeya S."/>
            <person name="Fitzgerald M."/>
            <person name="Haas B."/>
            <person name="Abouelleil A."/>
            <person name="Allen A.W."/>
            <person name="Alvarado L."/>
            <person name="Arachchi H.M."/>
            <person name="Berlin A.M."/>
            <person name="Chapman S.B."/>
            <person name="Gainer-Dewar J."/>
            <person name="Goldberg J."/>
            <person name="Griggs A."/>
            <person name="Gujja S."/>
            <person name="Hansen M."/>
            <person name="Howarth C."/>
            <person name="Imamovic A."/>
            <person name="Ireland A."/>
            <person name="Larimer J."/>
            <person name="McCowan C."/>
            <person name="Murphy C."/>
            <person name="Pearson M."/>
            <person name="Poon T.W."/>
            <person name="Priest M."/>
            <person name="Roberts A."/>
            <person name="Saif S."/>
            <person name="Shea T."/>
            <person name="Sisk P."/>
            <person name="Sykes S."/>
            <person name="Wortman J."/>
            <person name="Nusbaum C."/>
            <person name="Birren B."/>
        </authorList>
    </citation>
    <scope>NUCLEOTIDE SEQUENCE [LARGE SCALE GENOMIC DNA]</scope>
    <source>
        <strain evidence="8 9">P1976</strain>
    </source>
</reference>
<keyword evidence="7" id="KW-0472">Membrane</keyword>
<keyword evidence="3 5" id="KW-0964">Secreted</keyword>
<keyword evidence="4" id="KW-0732">Signal</keyword>
<evidence type="ECO:0000256" key="2">
    <source>
        <dbReference type="ARBA" id="ARBA00010400"/>
    </source>
</evidence>
<sequence>VVILLFDTLFVSTTERVMRLYNIFLVAVVTLIIGIHGLPTTAAHDQAKSQTMTAPDTDSSVRSPMSRNDGTSTNKLRGADSTSPQDEERGILSSAKVRFFLKLGYNPQTASKHLSEAQMKKFYYKWLVKTTAKKAKTNA</sequence>
<evidence type="ECO:0000256" key="5">
    <source>
        <dbReference type="RuleBase" id="RU367124"/>
    </source>
</evidence>
<keyword evidence="7" id="KW-0812">Transmembrane</keyword>
<evidence type="ECO:0000256" key="4">
    <source>
        <dbReference type="ARBA" id="ARBA00022729"/>
    </source>
</evidence>
<dbReference type="Proteomes" id="UP000028582">
    <property type="component" value="Unassembled WGS sequence"/>
</dbReference>
<dbReference type="OrthoDB" id="106317at2759"/>
<organism evidence="8 9">
    <name type="scientific">Phytophthora nicotianae P1976</name>
    <dbReference type="NCBI Taxonomy" id="1317066"/>
    <lineage>
        <taxon>Eukaryota</taxon>
        <taxon>Sar</taxon>
        <taxon>Stramenopiles</taxon>
        <taxon>Oomycota</taxon>
        <taxon>Peronosporomycetes</taxon>
        <taxon>Peronosporales</taxon>
        <taxon>Peronosporaceae</taxon>
        <taxon>Phytophthora</taxon>
    </lineage>
</organism>
<evidence type="ECO:0000256" key="3">
    <source>
        <dbReference type="ARBA" id="ARBA00022525"/>
    </source>
</evidence>
<feature type="compositionally biased region" description="Polar residues" evidence="6">
    <location>
        <begin position="48"/>
        <end position="84"/>
    </location>
</feature>
<dbReference type="EMBL" id="ANJA01004053">
    <property type="protein sequence ID" value="ETO59717.1"/>
    <property type="molecule type" value="Genomic_DNA"/>
</dbReference>
<proteinExistence type="inferred from homology"/>
<comment type="domain">
    <text evidence="5">The RxLR-dEER motif acts to carry the protein into the host cell cytoplasm through binding to cell surface phosphatidylinositol-3-phosphate.</text>
</comment>
<evidence type="ECO:0000313" key="8">
    <source>
        <dbReference type="EMBL" id="ETO59717.1"/>
    </source>
</evidence>
<feature type="transmembrane region" description="Helical" evidence="7">
    <location>
        <begin position="20"/>
        <end position="38"/>
    </location>
</feature>
<comment type="caution">
    <text evidence="8">The sequence shown here is derived from an EMBL/GenBank/DDBJ whole genome shotgun (WGS) entry which is preliminary data.</text>
</comment>
<dbReference type="InterPro" id="IPR031825">
    <property type="entry name" value="RXLR"/>
</dbReference>
<comment type="function">
    <text evidence="5">Effector that suppresses plant defense responses during pathogen infection.</text>
</comment>
<evidence type="ECO:0000256" key="7">
    <source>
        <dbReference type="SAM" id="Phobius"/>
    </source>
</evidence>
<comment type="similarity">
    <text evidence="2 5">Belongs to the RxLR effector family.</text>
</comment>
<evidence type="ECO:0000256" key="6">
    <source>
        <dbReference type="SAM" id="MobiDB-lite"/>
    </source>
</evidence>
<feature type="region of interest" description="Disordered" evidence="6">
    <location>
        <begin position="43"/>
        <end position="90"/>
    </location>
</feature>
<feature type="non-terminal residue" evidence="8">
    <location>
        <position position="1"/>
    </location>
</feature>
<evidence type="ECO:0000256" key="1">
    <source>
        <dbReference type="ARBA" id="ARBA00004613"/>
    </source>
</evidence>
<name>A0A080YZA6_PHYNI</name>
<evidence type="ECO:0000313" key="9">
    <source>
        <dbReference type="Proteomes" id="UP000028582"/>
    </source>
</evidence>
<accession>A0A080YZA6</accession>
<protein>
    <recommendedName>
        <fullName evidence="5">RxLR effector protein</fullName>
    </recommendedName>
</protein>